<dbReference type="PANTHER" id="PTHR12526:SF630">
    <property type="entry name" value="GLYCOSYLTRANSFERASE"/>
    <property type="match status" value="1"/>
</dbReference>
<protein>
    <submittedName>
        <fullName evidence="2">Glycosyltransferase</fullName>
        <ecNumber evidence="2">2.4.1.-</ecNumber>
    </submittedName>
</protein>
<evidence type="ECO:0000313" key="3">
    <source>
        <dbReference type="Proteomes" id="UP000033097"/>
    </source>
</evidence>
<sequence>MFEVVYYYPIKNGAPSEVGRNLLLGLLNKRLSFKILLFSQYKKENQCLEKKYTNLDVLSFLDLLRLNKSYIVHFSVEPLTFPNRKFLLYLVSITNKKMFRRNKLIINYHGDPRTEFEIKLKNRSYLACLLLLPDYLLTSFIMKNADAIVVNSYSMKELLHSRYNISNLVVIPNALDNSWRNENKTLDLKNKKNTVNLFYHGRLAPEKGVDLLIKAFSYNSRKGEIQLKLYLAGPQGDKKYVGFLKNLCIDLGIDKDVIFLGSLPITQLRSYLNSVDAAIYPSRYEPFSLAILEAFRIVNGPVFYSNKSGINDFVIKEGYKFYTFEPSVKEIANAIKMLLEKSYDNKILYKQKEFAAMYTWEKIADRYIELYKEMQNQ</sequence>
<organism evidence="2 3">
    <name type="scientific">Methanosarcina mazei S-6</name>
    <dbReference type="NCBI Taxonomy" id="213585"/>
    <lineage>
        <taxon>Archaea</taxon>
        <taxon>Methanobacteriati</taxon>
        <taxon>Methanobacteriota</taxon>
        <taxon>Stenosarchaea group</taxon>
        <taxon>Methanomicrobia</taxon>
        <taxon>Methanosarcinales</taxon>
        <taxon>Methanosarcinaceae</taxon>
        <taxon>Methanosarcina</taxon>
    </lineage>
</organism>
<gene>
    <name evidence="2" type="ORF">MSMAS_2578</name>
</gene>
<dbReference type="PANTHER" id="PTHR12526">
    <property type="entry name" value="GLYCOSYLTRANSFERASE"/>
    <property type="match status" value="1"/>
</dbReference>
<dbReference type="CDD" id="cd03801">
    <property type="entry name" value="GT4_PimA-like"/>
    <property type="match status" value="1"/>
</dbReference>
<dbReference type="PATRIC" id="fig|213585.10.peg.3253"/>
<dbReference type="SUPFAM" id="SSF53756">
    <property type="entry name" value="UDP-Glycosyltransferase/glycogen phosphorylase"/>
    <property type="match status" value="1"/>
</dbReference>
<dbReference type="GeneID" id="24840321"/>
<dbReference type="KEGG" id="mmj:MSMAS_2578"/>
<dbReference type="Gene3D" id="3.40.50.2000">
    <property type="entry name" value="Glycogen Phosphorylase B"/>
    <property type="match status" value="2"/>
</dbReference>
<dbReference type="Pfam" id="PF00534">
    <property type="entry name" value="Glycos_transf_1"/>
    <property type="match status" value="1"/>
</dbReference>
<dbReference type="RefSeq" id="WP_080940920.1">
    <property type="nucleotide sequence ID" value="NZ_CP009512.1"/>
</dbReference>
<name>A0A0E3RLG4_METMZ</name>
<keyword evidence="2" id="KW-0328">Glycosyltransferase</keyword>
<dbReference type="EMBL" id="CP009512">
    <property type="protein sequence ID" value="AKB65774.1"/>
    <property type="molecule type" value="Genomic_DNA"/>
</dbReference>
<accession>A0A0E3RLG4</accession>
<dbReference type="GO" id="GO:0016757">
    <property type="term" value="F:glycosyltransferase activity"/>
    <property type="evidence" value="ECO:0007669"/>
    <property type="project" value="UniProtKB-KW"/>
</dbReference>
<dbReference type="EC" id="2.4.1.-" evidence="2"/>
<dbReference type="HOGENOM" id="CLU_064236_0_0_2"/>
<dbReference type="AlphaFoldDB" id="A0A0E3RLG4"/>
<evidence type="ECO:0000313" key="2">
    <source>
        <dbReference type="EMBL" id="AKB65774.1"/>
    </source>
</evidence>
<dbReference type="Proteomes" id="UP000033097">
    <property type="component" value="Chromosome"/>
</dbReference>
<proteinExistence type="predicted"/>
<dbReference type="STRING" id="213585.MSMAS_2578"/>
<reference evidence="2 3" key="1">
    <citation type="submission" date="2014-07" db="EMBL/GenBank/DDBJ databases">
        <title>Methanogenic archaea and the global carbon cycle.</title>
        <authorList>
            <person name="Henriksen J.R."/>
            <person name="Luke J."/>
            <person name="Reinhart S."/>
            <person name="Benedict M.N."/>
            <person name="Youngblut N.D."/>
            <person name="Metcalf M.E."/>
            <person name="Whitaker R.J."/>
            <person name="Metcalf W.W."/>
        </authorList>
    </citation>
    <scope>NUCLEOTIDE SEQUENCE [LARGE SCALE GENOMIC DNA]</scope>
    <source>
        <strain evidence="2 3">S-6</strain>
    </source>
</reference>
<feature type="domain" description="Glycosyl transferase family 1" evidence="1">
    <location>
        <begin position="190"/>
        <end position="345"/>
    </location>
</feature>
<evidence type="ECO:0000259" key="1">
    <source>
        <dbReference type="Pfam" id="PF00534"/>
    </source>
</evidence>
<dbReference type="InterPro" id="IPR001296">
    <property type="entry name" value="Glyco_trans_1"/>
</dbReference>
<keyword evidence="2" id="KW-0808">Transferase</keyword>